<gene>
    <name evidence="1" type="ORF">GXM_10087</name>
</gene>
<dbReference type="PANTHER" id="PTHR42194:SF1">
    <property type="entry name" value="UPF0276 PROTEIN HI_1600"/>
    <property type="match status" value="1"/>
</dbReference>
<evidence type="ECO:0008006" key="3">
    <source>
        <dbReference type="Google" id="ProtNLM"/>
    </source>
</evidence>
<dbReference type="AlphaFoldDB" id="A0A5P8WIZ5"/>
<keyword evidence="2" id="KW-1185">Reference proteome</keyword>
<dbReference type="Proteomes" id="UP000326678">
    <property type="component" value="Chromosome pGXM04"/>
</dbReference>
<reference evidence="1 2" key="1">
    <citation type="submission" date="2019-10" db="EMBL/GenBank/DDBJ databases">
        <title>Genomic and transcriptomic insights into the perfect genentic adaptation of a filamentous nitrogen-fixing cyanobacterium to rice fields.</title>
        <authorList>
            <person name="Chen Z."/>
        </authorList>
    </citation>
    <scope>NUCLEOTIDE SEQUENCE [LARGE SCALE GENOMIC DNA]</scope>
    <source>
        <strain evidence="1">CCNUC1</strain>
    </source>
</reference>
<evidence type="ECO:0000313" key="2">
    <source>
        <dbReference type="Proteomes" id="UP000326678"/>
    </source>
</evidence>
<name>A0A5P8WIZ5_9NOSO</name>
<dbReference type="Pfam" id="PF05114">
    <property type="entry name" value="MbnB_TglH_ChrH"/>
    <property type="match status" value="1"/>
</dbReference>
<dbReference type="EMBL" id="CP045231">
    <property type="protein sequence ID" value="QFS52823.1"/>
    <property type="molecule type" value="Genomic_DNA"/>
</dbReference>
<sequence length="294" mass="32759">MKALSPLLGFGLDAQYADCYPREMHGLCAHYHERLTHISIVGLTNQADAKQFKNQVALNLPVIHHLWGVGPADPHGPNLDQFSKLNEISEVLGAVWCCEDIGIWSIGPYGIPYFAPPLFEIDVADLVAKRIAKLKELSSVHFLAEVPSCSFIVGNLSLGEFFNKLVEQSGCRLVLDVSHIFSYGLVSGKSPIEILYSLPVDAVWEIHIAGGRINSLYPHRYIDSHSDPILTEVEYLLSESVRACKNLKCVTYEIGATLTEDMIESEVRRIEQTLMIAEFIPKVSDMLNYRDGIC</sequence>
<evidence type="ECO:0000313" key="1">
    <source>
        <dbReference type="EMBL" id="QFS52823.1"/>
    </source>
</evidence>
<accession>A0A5P8WIZ5</accession>
<organism evidence="1 2">
    <name type="scientific">Nostoc sphaeroides CCNUC1</name>
    <dbReference type="NCBI Taxonomy" id="2653204"/>
    <lineage>
        <taxon>Bacteria</taxon>
        <taxon>Bacillati</taxon>
        <taxon>Cyanobacteriota</taxon>
        <taxon>Cyanophyceae</taxon>
        <taxon>Nostocales</taxon>
        <taxon>Nostocaceae</taxon>
        <taxon>Nostoc</taxon>
    </lineage>
</organism>
<dbReference type="KEGG" id="nsh:GXM_10087"/>
<dbReference type="RefSeq" id="WP_152592935.1">
    <property type="nucleotide sequence ID" value="NZ_CP045231.1"/>
</dbReference>
<proteinExistence type="predicted"/>
<protein>
    <recommendedName>
        <fullName evidence="3">DUF692 domain-containing protein</fullName>
    </recommendedName>
</protein>
<dbReference type="Gene3D" id="3.20.20.150">
    <property type="entry name" value="Divalent-metal-dependent TIM barrel enzymes"/>
    <property type="match status" value="1"/>
</dbReference>
<dbReference type="PANTHER" id="PTHR42194">
    <property type="entry name" value="UPF0276 PROTEIN HI_1600"/>
    <property type="match status" value="1"/>
</dbReference>
<dbReference type="InterPro" id="IPR007801">
    <property type="entry name" value="MbnB/TglH/ChrH"/>
</dbReference>